<evidence type="ECO:0000259" key="1">
    <source>
        <dbReference type="Pfam" id="PF01261"/>
    </source>
</evidence>
<accession>A0A151AAU5</accession>
<keyword evidence="3" id="KW-1185">Reference proteome</keyword>
<dbReference type="InterPro" id="IPR050312">
    <property type="entry name" value="IolE/XylAMocC-like"/>
</dbReference>
<evidence type="ECO:0000313" key="2">
    <source>
        <dbReference type="EMBL" id="KYH24487.1"/>
    </source>
</evidence>
<protein>
    <submittedName>
        <fullName evidence="2">Fructoselysine 3-epimerase</fullName>
    </submittedName>
</protein>
<comment type="caution">
    <text evidence="2">The sequence shown here is derived from an EMBL/GenBank/DDBJ whole genome shotgun (WGS) entry which is preliminary data.</text>
</comment>
<dbReference type="OrthoDB" id="372143at2157"/>
<dbReference type="InterPro" id="IPR013022">
    <property type="entry name" value="Xyl_isomerase-like_TIM-brl"/>
</dbReference>
<dbReference type="InterPro" id="IPR036237">
    <property type="entry name" value="Xyl_isomerase-like_sf"/>
</dbReference>
<dbReference type="Proteomes" id="UP000075321">
    <property type="component" value="Unassembled WGS sequence"/>
</dbReference>
<dbReference type="EMBL" id="LTAZ01000013">
    <property type="protein sequence ID" value="KYH24487.1"/>
    <property type="molecule type" value="Genomic_DNA"/>
</dbReference>
<gene>
    <name evidence="2" type="ORF">HAPAU_34700</name>
</gene>
<dbReference type="PANTHER" id="PTHR12110">
    <property type="entry name" value="HYDROXYPYRUVATE ISOMERASE"/>
    <property type="match status" value="1"/>
</dbReference>
<dbReference type="AlphaFoldDB" id="A0A151AAU5"/>
<dbReference type="Gene3D" id="3.20.20.150">
    <property type="entry name" value="Divalent-metal-dependent TIM barrel enzymes"/>
    <property type="match status" value="1"/>
</dbReference>
<reference evidence="2 3" key="1">
    <citation type="submission" date="2016-02" db="EMBL/GenBank/DDBJ databases">
        <title>Genome sequence of Halalkalicoccus paucihalophilus DSM 24557.</title>
        <authorList>
            <person name="Poehlein A."/>
            <person name="Daniel R."/>
        </authorList>
    </citation>
    <scope>NUCLEOTIDE SEQUENCE [LARGE SCALE GENOMIC DNA]</scope>
    <source>
        <strain evidence="2 3">DSM 24557</strain>
    </source>
</reference>
<sequence>MSIRVGLCTISSKERAVGDVIELAGEAGYDGVEIWGRDHVGDGTADDCQRIREEVDANGLEIPVYGSYLRCGTDEFDSELKHELAITDRLNADLIRVWAGRQEYGDHDPDYWERVVADLERLTDRVAEYDVGVTVEKHAGTLTNTREGARRLIEAIDDNRCGLNYQPGFSVPKDEIKCEADELADLSNNLHVQSVRECGASHRCPLSAAFYDLEAVFEPFLKAGFDGYANVEFVTDERPYPEAIEADRQYVESVASE</sequence>
<feature type="domain" description="Xylose isomerase-like TIM barrel" evidence="1">
    <location>
        <begin position="22"/>
        <end position="248"/>
    </location>
</feature>
<proteinExistence type="predicted"/>
<dbReference type="PATRIC" id="fig|1008153.3.peg.3656"/>
<organism evidence="2 3">
    <name type="scientific">Halalkalicoccus paucihalophilus</name>
    <dbReference type="NCBI Taxonomy" id="1008153"/>
    <lineage>
        <taxon>Archaea</taxon>
        <taxon>Methanobacteriati</taxon>
        <taxon>Methanobacteriota</taxon>
        <taxon>Stenosarchaea group</taxon>
        <taxon>Halobacteria</taxon>
        <taxon>Halobacteriales</taxon>
        <taxon>Halococcaceae</taxon>
        <taxon>Halalkalicoccus</taxon>
    </lineage>
</organism>
<name>A0A151AAU5_9EURY</name>
<dbReference type="SUPFAM" id="SSF51658">
    <property type="entry name" value="Xylose isomerase-like"/>
    <property type="match status" value="1"/>
</dbReference>
<dbReference type="Pfam" id="PF01261">
    <property type="entry name" value="AP_endonuc_2"/>
    <property type="match status" value="1"/>
</dbReference>
<evidence type="ECO:0000313" key="3">
    <source>
        <dbReference type="Proteomes" id="UP000075321"/>
    </source>
</evidence>
<dbReference type="RefSeq" id="WP_211263611.1">
    <property type="nucleotide sequence ID" value="NZ_LTAZ01000013.1"/>
</dbReference>
<dbReference type="PANTHER" id="PTHR12110:SF41">
    <property type="entry name" value="INOSOSE DEHYDRATASE"/>
    <property type="match status" value="1"/>
</dbReference>